<dbReference type="AlphaFoldDB" id="A0A1Y3BWB6"/>
<dbReference type="EMBL" id="MUJZ01002050">
    <property type="protein sequence ID" value="OTF83806.1"/>
    <property type="molecule type" value="Genomic_DNA"/>
</dbReference>
<protein>
    <recommendedName>
        <fullName evidence="1">CUB domain-containing protein</fullName>
    </recommendedName>
</protein>
<organism evidence="2 3">
    <name type="scientific">Euroglyphus maynei</name>
    <name type="common">Mayne's house dust mite</name>
    <dbReference type="NCBI Taxonomy" id="6958"/>
    <lineage>
        <taxon>Eukaryota</taxon>
        <taxon>Metazoa</taxon>
        <taxon>Ecdysozoa</taxon>
        <taxon>Arthropoda</taxon>
        <taxon>Chelicerata</taxon>
        <taxon>Arachnida</taxon>
        <taxon>Acari</taxon>
        <taxon>Acariformes</taxon>
        <taxon>Sarcoptiformes</taxon>
        <taxon>Astigmata</taxon>
        <taxon>Psoroptidia</taxon>
        <taxon>Analgoidea</taxon>
        <taxon>Pyroglyphidae</taxon>
        <taxon>Pyroglyphinae</taxon>
        <taxon>Euroglyphus</taxon>
    </lineage>
</organism>
<reference evidence="2 3" key="1">
    <citation type="submission" date="2017-03" db="EMBL/GenBank/DDBJ databases">
        <title>Genome Survey of Euroglyphus maynei.</title>
        <authorList>
            <person name="Arlian L.G."/>
            <person name="Morgan M.S."/>
            <person name="Rider S.D."/>
        </authorList>
    </citation>
    <scope>NUCLEOTIDE SEQUENCE [LARGE SCALE GENOMIC DNA]</scope>
    <source>
        <strain evidence="2">Arlian Lab</strain>
        <tissue evidence="2">Whole body</tissue>
    </source>
</reference>
<evidence type="ECO:0000313" key="3">
    <source>
        <dbReference type="Proteomes" id="UP000194236"/>
    </source>
</evidence>
<proteinExistence type="predicted"/>
<keyword evidence="3" id="KW-1185">Reference proteome</keyword>
<dbReference type="Pfam" id="PF26080">
    <property type="entry name" value="CUB_animal"/>
    <property type="match status" value="1"/>
</dbReference>
<feature type="domain" description="CUB" evidence="1">
    <location>
        <begin position="22"/>
        <end position="89"/>
    </location>
</feature>
<evidence type="ECO:0000313" key="2">
    <source>
        <dbReference type="EMBL" id="OTF83806.1"/>
    </source>
</evidence>
<sequence length="98" mass="10905">MAENREDNVLDKNPTLDKDSLYTHRCQNGASGVQCNFDDFIGIDQGSLEGTGQGEDRFCGSRLLEHDFIISRSKPFQLRVRSNGDHFSNAINSQAGKL</sequence>
<dbReference type="OrthoDB" id="2105077at2759"/>
<dbReference type="InterPro" id="IPR058698">
    <property type="entry name" value="CUB_metazoa"/>
</dbReference>
<accession>A0A1Y3BWB6</accession>
<name>A0A1Y3BWB6_EURMA</name>
<gene>
    <name evidence="2" type="ORF">BLA29_013899</name>
</gene>
<comment type="caution">
    <text evidence="2">The sequence shown here is derived from an EMBL/GenBank/DDBJ whole genome shotgun (WGS) entry which is preliminary data.</text>
</comment>
<evidence type="ECO:0000259" key="1">
    <source>
        <dbReference type="Pfam" id="PF26080"/>
    </source>
</evidence>
<dbReference type="Proteomes" id="UP000194236">
    <property type="component" value="Unassembled WGS sequence"/>
</dbReference>